<evidence type="ECO:0000313" key="3">
    <source>
        <dbReference type="Proteomes" id="UP001161408"/>
    </source>
</evidence>
<dbReference type="SUPFAM" id="SSF47473">
    <property type="entry name" value="EF-hand"/>
    <property type="match status" value="1"/>
</dbReference>
<sequence length="78" mass="9059">MKIQLLLIGALLFVSHSACALDVKQRFEHLDTNNDEYLTHSELAAQPQLLNSFSNWDENQDNRISLTEFKNYLTTNLY</sequence>
<evidence type="ECO:0000313" key="2">
    <source>
        <dbReference type="EMBL" id="GLQ01838.1"/>
    </source>
</evidence>
<name>A0AA37S0I9_9GAMM</name>
<dbReference type="AlphaFoldDB" id="A0AA37S0I9"/>
<dbReference type="Proteomes" id="UP001161408">
    <property type="component" value="Unassembled WGS sequence"/>
</dbReference>
<protein>
    <recommendedName>
        <fullName evidence="4">Calcium dependent protein</fullName>
    </recommendedName>
</protein>
<evidence type="ECO:0008006" key="4">
    <source>
        <dbReference type="Google" id="ProtNLM"/>
    </source>
</evidence>
<reference evidence="2" key="1">
    <citation type="journal article" date="2014" name="Int. J. Syst. Evol. Microbiol.">
        <title>Complete genome sequence of Corynebacterium casei LMG S-19264T (=DSM 44701T), isolated from a smear-ripened cheese.</title>
        <authorList>
            <consortium name="US DOE Joint Genome Institute (JGI-PGF)"/>
            <person name="Walter F."/>
            <person name="Albersmeier A."/>
            <person name="Kalinowski J."/>
            <person name="Ruckert C."/>
        </authorList>
    </citation>
    <scope>NUCLEOTIDE SEQUENCE</scope>
    <source>
        <strain evidence="2">NBRC 103034</strain>
    </source>
</reference>
<feature type="chain" id="PRO_5041282602" description="Calcium dependent protein" evidence="1">
    <location>
        <begin position="21"/>
        <end position="78"/>
    </location>
</feature>
<dbReference type="InterPro" id="IPR018247">
    <property type="entry name" value="EF_Hand_1_Ca_BS"/>
</dbReference>
<dbReference type="RefSeq" id="WP_013465730.1">
    <property type="nucleotide sequence ID" value="NZ_BJXY01000006.1"/>
</dbReference>
<dbReference type="EMBL" id="BSNE01000002">
    <property type="protein sequence ID" value="GLQ01838.1"/>
    <property type="molecule type" value="Genomic_DNA"/>
</dbReference>
<gene>
    <name evidence="2" type="ORF">GCM10007914_07190</name>
</gene>
<dbReference type="PROSITE" id="PS00018">
    <property type="entry name" value="EF_HAND_1"/>
    <property type="match status" value="1"/>
</dbReference>
<evidence type="ECO:0000256" key="1">
    <source>
        <dbReference type="SAM" id="SignalP"/>
    </source>
</evidence>
<proteinExistence type="predicted"/>
<accession>A0AA37S0I9</accession>
<comment type="caution">
    <text evidence="2">The sequence shown here is derived from an EMBL/GenBank/DDBJ whole genome shotgun (WGS) entry which is preliminary data.</text>
</comment>
<dbReference type="Gene3D" id="1.10.238.10">
    <property type="entry name" value="EF-hand"/>
    <property type="match status" value="1"/>
</dbReference>
<feature type="signal peptide" evidence="1">
    <location>
        <begin position="1"/>
        <end position="20"/>
    </location>
</feature>
<reference evidence="2" key="2">
    <citation type="submission" date="2023-01" db="EMBL/GenBank/DDBJ databases">
        <title>Draft genome sequence of Pseudoalteromonas tetraodonis strain NBRC 103034.</title>
        <authorList>
            <person name="Sun Q."/>
            <person name="Mori K."/>
        </authorList>
    </citation>
    <scope>NUCLEOTIDE SEQUENCE</scope>
    <source>
        <strain evidence="2">NBRC 103034</strain>
    </source>
</reference>
<dbReference type="InterPro" id="IPR011992">
    <property type="entry name" value="EF-hand-dom_pair"/>
</dbReference>
<organism evidence="2 3">
    <name type="scientific">Pseudoalteromonas tetraodonis GFC</name>
    <dbReference type="NCBI Taxonomy" id="1315271"/>
    <lineage>
        <taxon>Bacteria</taxon>
        <taxon>Pseudomonadati</taxon>
        <taxon>Pseudomonadota</taxon>
        <taxon>Gammaproteobacteria</taxon>
        <taxon>Alteromonadales</taxon>
        <taxon>Pseudoalteromonadaceae</taxon>
        <taxon>Pseudoalteromonas</taxon>
    </lineage>
</organism>
<keyword evidence="1" id="KW-0732">Signal</keyword>
<keyword evidence="3" id="KW-1185">Reference proteome</keyword>
<dbReference type="GeneID" id="99693907"/>